<evidence type="ECO:0000256" key="1">
    <source>
        <dbReference type="PROSITE-ProRule" id="PRU00175"/>
    </source>
</evidence>
<gene>
    <name evidence="4" type="ORF">BU14_1692s0002</name>
</gene>
<dbReference type="OrthoDB" id="4348522at2759"/>
<feature type="compositionally biased region" description="Low complexity" evidence="2">
    <location>
        <begin position="140"/>
        <end position="150"/>
    </location>
</feature>
<dbReference type="Gene3D" id="3.30.40.10">
    <property type="entry name" value="Zinc/RING finger domain, C3HC4 (zinc finger)"/>
    <property type="match status" value="1"/>
</dbReference>
<dbReference type="Pfam" id="PF13639">
    <property type="entry name" value="zf-RING_2"/>
    <property type="match status" value="1"/>
</dbReference>
<dbReference type="GO" id="GO:0061630">
    <property type="term" value="F:ubiquitin protein ligase activity"/>
    <property type="evidence" value="ECO:0007669"/>
    <property type="project" value="TreeGrafter"/>
</dbReference>
<sequence length="275" mass="28062">MLRAVSDTIASEVGRSGGGSPSVRAARMRLDASDERGSRSSGGSNSSLGIDVTPEQSPHVAMQSVRRLSPWDAVVIRTMQLLSASERRARASEAAASDGAPNRPSLDRRSGRSVPSLPDLLALPRAVEPRAEEPRIRSTAAPSAVAAALARGGGGGGGGGGPPLPPNEVSAALRAGDGLPPDVQGRLPHFCVPAVPPPSPPSASSTGAATAAAVRIAALPPCVICLDVMAPGEAACRLPCLHTYHETCIAKWFAHHRTCPVDAMDVATLLEAAPL</sequence>
<accession>A0A1X6NKW8</accession>
<dbReference type="InterPro" id="IPR051826">
    <property type="entry name" value="E3_ubiquitin-ligase_domain"/>
</dbReference>
<protein>
    <recommendedName>
        <fullName evidence="3">RING-type domain-containing protein</fullName>
    </recommendedName>
</protein>
<reference evidence="4 5" key="1">
    <citation type="submission" date="2017-03" db="EMBL/GenBank/DDBJ databases">
        <title>WGS assembly of Porphyra umbilicalis.</title>
        <authorList>
            <person name="Brawley S.H."/>
            <person name="Blouin N.A."/>
            <person name="Ficko-Blean E."/>
            <person name="Wheeler G.L."/>
            <person name="Lohr M."/>
            <person name="Goodson H.V."/>
            <person name="Jenkins J.W."/>
            <person name="Blaby-Haas C.E."/>
            <person name="Helliwell K.E."/>
            <person name="Chan C."/>
            <person name="Marriage T."/>
            <person name="Bhattacharya D."/>
            <person name="Klein A.S."/>
            <person name="Badis Y."/>
            <person name="Brodie J."/>
            <person name="Cao Y."/>
            <person name="Collen J."/>
            <person name="Dittami S.M."/>
            <person name="Gachon C.M."/>
            <person name="Green B.R."/>
            <person name="Karpowicz S."/>
            <person name="Kim J.W."/>
            <person name="Kudahl U."/>
            <person name="Lin S."/>
            <person name="Michel G."/>
            <person name="Mittag M."/>
            <person name="Olson B.J."/>
            <person name="Pangilinan J."/>
            <person name="Peng Y."/>
            <person name="Qiu H."/>
            <person name="Shu S."/>
            <person name="Singer J.T."/>
            <person name="Smith A.G."/>
            <person name="Sprecher B.N."/>
            <person name="Wagner V."/>
            <person name="Wang W."/>
            <person name="Wang Z.-Y."/>
            <person name="Yan J."/>
            <person name="Yarish C."/>
            <person name="Zoeuner-Riek S."/>
            <person name="Zhuang Y."/>
            <person name="Zou Y."/>
            <person name="Lindquist E.A."/>
            <person name="Grimwood J."/>
            <person name="Barry K."/>
            <person name="Rokhsar D.S."/>
            <person name="Schmutz J."/>
            <person name="Stiller J.W."/>
            <person name="Grossman A.R."/>
            <person name="Prochnik S.E."/>
        </authorList>
    </citation>
    <scope>NUCLEOTIDE SEQUENCE [LARGE SCALE GENOMIC DNA]</scope>
    <source>
        <strain evidence="4">4086291</strain>
    </source>
</reference>
<organism evidence="4 5">
    <name type="scientific">Porphyra umbilicalis</name>
    <name type="common">Purple laver</name>
    <name type="synonym">Red alga</name>
    <dbReference type="NCBI Taxonomy" id="2786"/>
    <lineage>
        <taxon>Eukaryota</taxon>
        <taxon>Rhodophyta</taxon>
        <taxon>Bangiophyceae</taxon>
        <taxon>Bangiales</taxon>
        <taxon>Bangiaceae</taxon>
        <taxon>Porphyra</taxon>
    </lineage>
</organism>
<evidence type="ECO:0000259" key="3">
    <source>
        <dbReference type="PROSITE" id="PS50089"/>
    </source>
</evidence>
<dbReference type="GO" id="GO:0006511">
    <property type="term" value="P:ubiquitin-dependent protein catabolic process"/>
    <property type="evidence" value="ECO:0007669"/>
    <property type="project" value="TreeGrafter"/>
</dbReference>
<feature type="compositionally biased region" description="Low complexity" evidence="2">
    <location>
        <begin position="39"/>
        <end position="49"/>
    </location>
</feature>
<dbReference type="SMART" id="SM00184">
    <property type="entry name" value="RING"/>
    <property type="match status" value="1"/>
</dbReference>
<dbReference type="EMBL" id="KV919661">
    <property type="protein sequence ID" value="OSX69254.1"/>
    <property type="molecule type" value="Genomic_DNA"/>
</dbReference>
<proteinExistence type="predicted"/>
<keyword evidence="1" id="KW-0863">Zinc-finger</keyword>
<name>A0A1X6NKW8_PORUM</name>
<evidence type="ECO:0000313" key="5">
    <source>
        <dbReference type="Proteomes" id="UP000218209"/>
    </source>
</evidence>
<feature type="region of interest" description="Disordered" evidence="2">
    <location>
        <begin position="1"/>
        <end position="64"/>
    </location>
</feature>
<dbReference type="InterPro" id="IPR013083">
    <property type="entry name" value="Znf_RING/FYVE/PHD"/>
</dbReference>
<dbReference type="InterPro" id="IPR001841">
    <property type="entry name" value="Znf_RING"/>
</dbReference>
<dbReference type="PANTHER" id="PTHR22765:SF411">
    <property type="entry name" value="OS02G0248440 PROTEIN"/>
    <property type="match status" value="1"/>
</dbReference>
<keyword evidence="1" id="KW-0862">Zinc</keyword>
<dbReference type="GO" id="GO:0008270">
    <property type="term" value="F:zinc ion binding"/>
    <property type="evidence" value="ECO:0007669"/>
    <property type="project" value="UniProtKB-KW"/>
</dbReference>
<feature type="region of interest" description="Disordered" evidence="2">
    <location>
        <begin position="90"/>
        <end position="177"/>
    </location>
</feature>
<dbReference type="AlphaFoldDB" id="A0A1X6NKW8"/>
<feature type="domain" description="RING-type" evidence="3">
    <location>
        <begin position="222"/>
        <end position="262"/>
    </location>
</feature>
<feature type="compositionally biased region" description="Basic and acidic residues" evidence="2">
    <location>
        <begin position="127"/>
        <end position="136"/>
    </location>
</feature>
<evidence type="ECO:0000313" key="4">
    <source>
        <dbReference type="EMBL" id="OSX69254.1"/>
    </source>
</evidence>
<dbReference type="Proteomes" id="UP000218209">
    <property type="component" value="Unassembled WGS sequence"/>
</dbReference>
<dbReference type="PANTHER" id="PTHR22765">
    <property type="entry name" value="RING FINGER AND PROTEASE ASSOCIATED DOMAIN-CONTAINING"/>
    <property type="match status" value="1"/>
</dbReference>
<dbReference type="SUPFAM" id="SSF57850">
    <property type="entry name" value="RING/U-box"/>
    <property type="match status" value="1"/>
</dbReference>
<feature type="compositionally biased region" description="Basic and acidic residues" evidence="2">
    <location>
        <begin position="28"/>
        <end position="38"/>
    </location>
</feature>
<evidence type="ECO:0000256" key="2">
    <source>
        <dbReference type="SAM" id="MobiDB-lite"/>
    </source>
</evidence>
<feature type="compositionally biased region" description="Gly residues" evidence="2">
    <location>
        <begin position="151"/>
        <end position="161"/>
    </location>
</feature>
<dbReference type="PROSITE" id="PS50089">
    <property type="entry name" value="ZF_RING_2"/>
    <property type="match status" value="1"/>
</dbReference>
<keyword evidence="1" id="KW-0479">Metal-binding</keyword>
<keyword evidence="5" id="KW-1185">Reference proteome</keyword>